<feature type="chain" id="PRO_5016292649" evidence="1">
    <location>
        <begin position="21"/>
        <end position="358"/>
    </location>
</feature>
<sequence length="358" mass="38991">MLMPASIPAFLLAASTIIPIATTTTTTPDAKQELRLAIGAILRAQGREARSALQSIAPTQLGTTDRHFRECALLRLNAAGPLPVTSDTPDVNAFTRDLLHLYRTYWRAAALDVDGRPAAERALTDGLARLLGRPVSNIADAEPLVGARLTSYGLFSQEGRTGVLHDLMIWRRSTRKIENVPLPEGGNATQVNYLDGFISRGWSSYFTCNRTGTGGWTTDEGLFVVVPAYKSLSDENFSVNFLAHESQHYSDKKRFGGMPSWRLEYRAKLVEVAYASTTRDRVLDAFTDNQGDDPGDPHSYANRRVLTVLTHRLGVASVADLHTVAIDRLHEAAINALKADSAALDTASHAGSGTHPLR</sequence>
<gene>
    <name evidence="2" type="ORF">CFR71_11875</name>
</gene>
<comment type="caution">
    <text evidence="2">The sequence shown here is derived from an EMBL/GenBank/DDBJ whole genome shotgun (WGS) entry which is preliminary data.</text>
</comment>
<dbReference type="EMBL" id="NOXG01000017">
    <property type="protein sequence ID" value="PYD74954.1"/>
    <property type="molecule type" value="Genomic_DNA"/>
</dbReference>
<dbReference type="Proteomes" id="UP000247609">
    <property type="component" value="Unassembled WGS sequence"/>
</dbReference>
<proteinExistence type="predicted"/>
<reference evidence="2 3" key="1">
    <citation type="submission" date="2017-07" db="EMBL/GenBank/DDBJ databases">
        <title>A draft genome sequence of Komagataeibacter sp. T5K1.</title>
        <authorList>
            <person name="Skraban J."/>
            <person name="Cleenwerck I."/>
            <person name="Vandamme P."/>
            <person name="Trcek J."/>
        </authorList>
    </citation>
    <scope>NUCLEOTIDE SEQUENCE [LARGE SCALE GENOMIC DNA]</scope>
    <source>
        <strain evidence="2 3">T5K1</strain>
    </source>
</reference>
<name>A0A318QAV6_9PROT</name>
<feature type="signal peptide" evidence="1">
    <location>
        <begin position="1"/>
        <end position="20"/>
    </location>
</feature>
<evidence type="ECO:0000313" key="3">
    <source>
        <dbReference type="Proteomes" id="UP000247609"/>
    </source>
</evidence>
<dbReference type="AlphaFoldDB" id="A0A318QAV6"/>
<protein>
    <submittedName>
        <fullName evidence="2">Uncharacterized protein</fullName>
    </submittedName>
</protein>
<accession>A0A318QAV6</accession>
<evidence type="ECO:0000313" key="2">
    <source>
        <dbReference type="EMBL" id="PYD74954.1"/>
    </source>
</evidence>
<keyword evidence="1" id="KW-0732">Signal</keyword>
<organism evidence="2 3">
    <name type="scientific">Novacetimonas pomaceti</name>
    <dbReference type="NCBI Taxonomy" id="2021998"/>
    <lineage>
        <taxon>Bacteria</taxon>
        <taxon>Pseudomonadati</taxon>
        <taxon>Pseudomonadota</taxon>
        <taxon>Alphaproteobacteria</taxon>
        <taxon>Acetobacterales</taxon>
        <taxon>Acetobacteraceae</taxon>
        <taxon>Novacetimonas</taxon>
    </lineage>
</organism>
<evidence type="ECO:0000256" key="1">
    <source>
        <dbReference type="SAM" id="SignalP"/>
    </source>
</evidence>